<evidence type="ECO:0000313" key="2">
    <source>
        <dbReference type="EMBL" id="MFC4555884.1"/>
    </source>
</evidence>
<keyword evidence="3" id="KW-1185">Reference proteome</keyword>
<protein>
    <submittedName>
        <fullName evidence="2">Uncharacterized protein</fullName>
    </submittedName>
</protein>
<evidence type="ECO:0000256" key="1">
    <source>
        <dbReference type="SAM" id="MobiDB-lite"/>
    </source>
</evidence>
<comment type="caution">
    <text evidence="2">The sequence shown here is derived from an EMBL/GenBank/DDBJ whole genome shotgun (WGS) entry which is preliminary data.</text>
</comment>
<sequence length="70" mass="7039">MSEPLPSQATADHARALAEEAKRAVLGTEADADAAADTDVEDDTAVTVDPHPTREGGGEADLSAPGAPMP</sequence>
<proteinExistence type="predicted"/>
<feature type="region of interest" description="Disordered" evidence="1">
    <location>
        <begin position="26"/>
        <end position="70"/>
    </location>
</feature>
<dbReference type="EMBL" id="JBHSGF010000007">
    <property type="protein sequence ID" value="MFC4555884.1"/>
    <property type="molecule type" value="Genomic_DNA"/>
</dbReference>
<dbReference type="Proteomes" id="UP001595955">
    <property type="component" value="Unassembled WGS sequence"/>
</dbReference>
<dbReference type="RefSeq" id="WP_122824218.1">
    <property type="nucleotide sequence ID" value="NZ_CP033325.1"/>
</dbReference>
<feature type="compositionally biased region" description="Acidic residues" evidence="1">
    <location>
        <begin position="30"/>
        <end position="44"/>
    </location>
</feature>
<accession>A0ABV9DAX1</accession>
<evidence type="ECO:0000313" key="3">
    <source>
        <dbReference type="Proteomes" id="UP001595955"/>
    </source>
</evidence>
<name>A0ABV9DAX1_9MICO</name>
<gene>
    <name evidence="2" type="ORF">ACFO3F_11555</name>
</gene>
<reference evidence="3" key="1">
    <citation type="journal article" date="2019" name="Int. J. Syst. Evol. Microbiol.">
        <title>The Global Catalogue of Microorganisms (GCM) 10K type strain sequencing project: providing services to taxonomists for standard genome sequencing and annotation.</title>
        <authorList>
            <consortium name="The Broad Institute Genomics Platform"/>
            <consortium name="The Broad Institute Genome Sequencing Center for Infectious Disease"/>
            <person name="Wu L."/>
            <person name="Ma J."/>
        </authorList>
    </citation>
    <scope>NUCLEOTIDE SEQUENCE [LARGE SCALE GENOMIC DNA]</scope>
    <source>
        <strain evidence="3">JCM 3369</strain>
    </source>
</reference>
<organism evidence="2 3">
    <name type="scientific">Georgenia faecalis</name>
    <dbReference type="NCBI Taxonomy" id="2483799"/>
    <lineage>
        <taxon>Bacteria</taxon>
        <taxon>Bacillati</taxon>
        <taxon>Actinomycetota</taxon>
        <taxon>Actinomycetes</taxon>
        <taxon>Micrococcales</taxon>
        <taxon>Bogoriellaceae</taxon>
        <taxon>Georgenia</taxon>
    </lineage>
</organism>